<accession>A0A0J9E7M4</accession>
<dbReference type="PATRIC" id="fig|1675527.3.peg.3859"/>
<comment type="caution">
    <text evidence="7">The sequence shown here is derived from an EMBL/GenBank/DDBJ whole genome shotgun (WGS) entry which is preliminary data.</text>
</comment>
<dbReference type="CDD" id="cd07185">
    <property type="entry name" value="OmpA_C-like"/>
    <property type="match status" value="1"/>
</dbReference>
<dbReference type="InterPro" id="IPR036737">
    <property type="entry name" value="OmpA-like_sf"/>
</dbReference>
<dbReference type="PANTHER" id="PTHR30329:SF21">
    <property type="entry name" value="LIPOPROTEIN YIAD-RELATED"/>
    <property type="match status" value="1"/>
</dbReference>
<evidence type="ECO:0000313" key="8">
    <source>
        <dbReference type="Proteomes" id="UP000037178"/>
    </source>
</evidence>
<dbReference type="EMBL" id="LFTY01000002">
    <property type="protein sequence ID" value="KMW58706.1"/>
    <property type="molecule type" value="Genomic_DNA"/>
</dbReference>
<dbReference type="PRINTS" id="PR01021">
    <property type="entry name" value="OMPADOMAIN"/>
</dbReference>
<dbReference type="SUPFAM" id="SSF103088">
    <property type="entry name" value="OmpA-like"/>
    <property type="match status" value="1"/>
</dbReference>
<reference evidence="7 8" key="1">
    <citation type="submission" date="2015-06" db="EMBL/GenBank/DDBJ databases">
        <title>Draft genome sequence of an Alphaproteobacteria species associated to the Mediterranean sponge Oscarella lobularis.</title>
        <authorList>
            <person name="Jourda C."/>
            <person name="Santini S."/>
            <person name="Claverie J.-M."/>
        </authorList>
    </citation>
    <scope>NUCLEOTIDE SEQUENCE [LARGE SCALE GENOMIC DNA]</scope>
    <source>
        <strain evidence="7">IGS</strain>
    </source>
</reference>
<keyword evidence="3" id="KW-0998">Cell outer membrane</keyword>
<dbReference type="GO" id="GO:0009279">
    <property type="term" value="C:cell outer membrane"/>
    <property type="evidence" value="ECO:0007669"/>
    <property type="project" value="UniProtKB-SubCell"/>
</dbReference>
<organism evidence="7 8">
    <name type="scientific">Candidatus Rhodobacter oscarellae</name>
    <dbReference type="NCBI Taxonomy" id="1675527"/>
    <lineage>
        <taxon>Bacteria</taxon>
        <taxon>Pseudomonadati</taxon>
        <taxon>Pseudomonadota</taxon>
        <taxon>Alphaproteobacteria</taxon>
        <taxon>Rhodobacterales</taxon>
        <taxon>Rhodobacter group</taxon>
        <taxon>Rhodobacter</taxon>
    </lineage>
</organism>
<dbReference type="PROSITE" id="PS51123">
    <property type="entry name" value="OMPA_2"/>
    <property type="match status" value="1"/>
</dbReference>
<keyword evidence="8" id="KW-1185">Reference proteome</keyword>
<evidence type="ECO:0000259" key="6">
    <source>
        <dbReference type="PROSITE" id="PS51123"/>
    </source>
</evidence>
<dbReference type="AlphaFoldDB" id="A0A0J9E7M4"/>
<evidence type="ECO:0000256" key="5">
    <source>
        <dbReference type="SAM" id="SignalP"/>
    </source>
</evidence>
<keyword evidence="2 4" id="KW-0472">Membrane</keyword>
<dbReference type="OrthoDB" id="9792021at2"/>
<name>A0A0J9E7M4_9RHOB</name>
<evidence type="ECO:0000256" key="3">
    <source>
        <dbReference type="ARBA" id="ARBA00023237"/>
    </source>
</evidence>
<dbReference type="InterPro" id="IPR050330">
    <property type="entry name" value="Bact_OuterMem_StrucFunc"/>
</dbReference>
<comment type="subcellular location">
    <subcellularLocation>
        <location evidence="1">Cell outer membrane</location>
    </subcellularLocation>
</comment>
<dbReference type="PANTHER" id="PTHR30329">
    <property type="entry name" value="STATOR ELEMENT OF FLAGELLAR MOTOR COMPLEX"/>
    <property type="match status" value="1"/>
</dbReference>
<proteinExistence type="predicted"/>
<dbReference type="Gene3D" id="3.30.1330.60">
    <property type="entry name" value="OmpA-like domain"/>
    <property type="match status" value="1"/>
</dbReference>
<feature type="domain" description="OmpA-like" evidence="6">
    <location>
        <begin position="190"/>
        <end position="308"/>
    </location>
</feature>
<evidence type="ECO:0000256" key="1">
    <source>
        <dbReference type="ARBA" id="ARBA00004442"/>
    </source>
</evidence>
<evidence type="ECO:0000313" key="7">
    <source>
        <dbReference type="EMBL" id="KMW58706.1"/>
    </source>
</evidence>
<dbReference type="RefSeq" id="WP_049644285.1">
    <property type="nucleotide sequence ID" value="NZ_LFTY01000002.1"/>
</dbReference>
<dbReference type="Pfam" id="PF00691">
    <property type="entry name" value="OmpA"/>
    <property type="match status" value="1"/>
</dbReference>
<gene>
    <name evidence="7" type="ORF">AIOL_003685</name>
</gene>
<dbReference type="STRING" id="1675527.AIOL_003685"/>
<sequence>MRLAACLFCLAAPSAALALELEFPTQATPIAETSTSKDSVFLPTAAFSEGAKQGVTAEGAVTQMTWRVGAGSLTTLQLLKPLRVQLEAAGYQIAFECEDRQCGGFDFRYQLELLPEPDMHVSLGDYRYLLAQRHGDDGPEYASLVVSRSANAGFVQLTQVGATPQAATVVASTKAPRATVADAGPVGAQLEATGHATLGDLSFKPGRSELADQDFASLQGLAAYLTARPERTVVLVGHTDSEGSLAANVALSKRRAAAVMDRLVRALGVSRAQVSADGVGFLAPVATNLTKDGRAQNRRVEAILTSTE</sequence>
<evidence type="ECO:0000256" key="2">
    <source>
        <dbReference type="ARBA" id="ARBA00023136"/>
    </source>
</evidence>
<evidence type="ECO:0000256" key="4">
    <source>
        <dbReference type="PROSITE-ProRule" id="PRU00473"/>
    </source>
</evidence>
<dbReference type="InterPro" id="IPR006664">
    <property type="entry name" value="OMP_bac"/>
</dbReference>
<feature type="chain" id="PRO_5005318047" evidence="5">
    <location>
        <begin position="19"/>
        <end position="308"/>
    </location>
</feature>
<dbReference type="Proteomes" id="UP000037178">
    <property type="component" value="Unassembled WGS sequence"/>
</dbReference>
<dbReference type="InterPro" id="IPR006665">
    <property type="entry name" value="OmpA-like"/>
</dbReference>
<keyword evidence="5" id="KW-0732">Signal</keyword>
<protein>
    <submittedName>
        <fullName evidence="7">Outer membrane protein</fullName>
    </submittedName>
</protein>
<feature type="signal peptide" evidence="5">
    <location>
        <begin position="1"/>
        <end position="18"/>
    </location>
</feature>